<dbReference type="EMBL" id="MU118011">
    <property type="protein sequence ID" value="KAF9648564.1"/>
    <property type="molecule type" value="Genomic_DNA"/>
</dbReference>
<name>A0ACB6ZG65_THEGA</name>
<protein>
    <submittedName>
        <fullName evidence="1">Uncharacterized protein</fullName>
    </submittedName>
</protein>
<proteinExistence type="predicted"/>
<reference evidence="1" key="2">
    <citation type="journal article" date="2020" name="Nat. Commun.">
        <title>Large-scale genome sequencing of mycorrhizal fungi provides insights into the early evolution of symbiotic traits.</title>
        <authorList>
            <person name="Miyauchi S."/>
            <person name="Kiss E."/>
            <person name="Kuo A."/>
            <person name="Drula E."/>
            <person name="Kohler A."/>
            <person name="Sanchez-Garcia M."/>
            <person name="Morin E."/>
            <person name="Andreopoulos B."/>
            <person name="Barry K.W."/>
            <person name="Bonito G."/>
            <person name="Buee M."/>
            <person name="Carver A."/>
            <person name="Chen C."/>
            <person name="Cichocki N."/>
            <person name="Clum A."/>
            <person name="Culley D."/>
            <person name="Crous P.W."/>
            <person name="Fauchery L."/>
            <person name="Girlanda M."/>
            <person name="Hayes R.D."/>
            <person name="Keri Z."/>
            <person name="LaButti K."/>
            <person name="Lipzen A."/>
            <person name="Lombard V."/>
            <person name="Magnuson J."/>
            <person name="Maillard F."/>
            <person name="Murat C."/>
            <person name="Nolan M."/>
            <person name="Ohm R.A."/>
            <person name="Pangilinan J."/>
            <person name="Pereira M.F."/>
            <person name="Perotto S."/>
            <person name="Peter M."/>
            <person name="Pfister S."/>
            <person name="Riley R."/>
            <person name="Sitrit Y."/>
            <person name="Stielow J.B."/>
            <person name="Szollosi G."/>
            <person name="Zifcakova L."/>
            <person name="Stursova M."/>
            <person name="Spatafora J.W."/>
            <person name="Tedersoo L."/>
            <person name="Vaario L.M."/>
            <person name="Yamada A."/>
            <person name="Yan M."/>
            <person name="Wang P."/>
            <person name="Xu J."/>
            <person name="Bruns T."/>
            <person name="Baldrian P."/>
            <person name="Vilgalys R."/>
            <person name="Dunand C."/>
            <person name="Henrissat B."/>
            <person name="Grigoriev I.V."/>
            <person name="Hibbett D."/>
            <person name="Nagy L.G."/>
            <person name="Martin F.M."/>
        </authorList>
    </citation>
    <scope>NUCLEOTIDE SEQUENCE</scope>
    <source>
        <strain evidence="1">P2</strain>
    </source>
</reference>
<comment type="caution">
    <text evidence="1">The sequence shown here is derived from an EMBL/GenBank/DDBJ whole genome shotgun (WGS) entry which is preliminary data.</text>
</comment>
<accession>A0ACB6ZG65</accession>
<dbReference type="Proteomes" id="UP000886501">
    <property type="component" value="Unassembled WGS sequence"/>
</dbReference>
<sequence length="316" mass="33442">MSNLILTNSPSQQFSICPANGRQTVGDGAYPVDITPRVVAVCHRHGHDDLYYYSTTFSGGPEFGISHVRPFSGGFDVPTQKCPPDRGSLDWVTDSPASIIHSPTPSQSSLSSSHDSSYGSSLFHYPPTPPPERGSPDSSRFNICPPPPSVGPQKIVHKQSNSSGLVTPPLSLDESESAEGGVSAISAKQTKATLDLLAMLFPRSALSAMPYAQGVSISSPNLGTVFDGVILDLPEEPKTLYIDGKNAQHVNLRESIVALLDLADEQLNCAALVIALERSVEGLGGLLHSLMYVGGSVVTKPPLQVDPAYVLVGLEI</sequence>
<keyword evidence="2" id="KW-1185">Reference proteome</keyword>
<evidence type="ECO:0000313" key="1">
    <source>
        <dbReference type="EMBL" id="KAF9648564.1"/>
    </source>
</evidence>
<organism evidence="1 2">
    <name type="scientific">Thelephora ganbajun</name>
    <name type="common">Ganba fungus</name>
    <dbReference type="NCBI Taxonomy" id="370292"/>
    <lineage>
        <taxon>Eukaryota</taxon>
        <taxon>Fungi</taxon>
        <taxon>Dikarya</taxon>
        <taxon>Basidiomycota</taxon>
        <taxon>Agaricomycotina</taxon>
        <taxon>Agaricomycetes</taxon>
        <taxon>Thelephorales</taxon>
        <taxon>Thelephoraceae</taxon>
        <taxon>Thelephora</taxon>
    </lineage>
</organism>
<reference evidence="1" key="1">
    <citation type="submission" date="2019-10" db="EMBL/GenBank/DDBJ databases">
        <authorList>
            <consortium name="DOE Joint Genome Institute"/>
            <person name="Kuo A."/>
            <person name="Miyauchi S."/>
            <person name="Kiss E."/>
            <person name="Drula E."/>
            <person name="Kohler A."/>
            <person name="Sanchez-Garcia M."/>
            <person name="Andreopoulos B."/>
            <person name="Barry K.W."/>
            <person name="Bonito G."/>
            <person name="Buee M."/>
            <person name="Carver A."/>
            <person name="Chen C."/>
            <person name="Cichocki N."/>
            <person name="Clum A."/>
            <person name="Culley D."/>
            <person name="Crous P.W."/>
            <person name="Fauchery L."/>
            <person name="Girlanda M."/>
            <person name="Hayes R."/>
            <person name="Keri Z."/>
            <person name="Labutti K."/>
            <person name="Lipzen A."/>
            <person name="Lombard V."/>
            <person name="Magnuson J."/>
            <person name="Maillard F."/>
            <person name="Morin E."/>
            <person name="Murat C."/>
            <person name="Nolan M."/>
            <person name="Ohm R."/>
            <person name="Pangilinan J."/>
            <person name="Pereira M."/>
            <person name="Perotto S."/>
            <person name="Peter M."/>
            <person name="Riley R."/>
            <person name="Sitrit Y."/>
            <person name="Stielow B."/>
            <person name="Szollosi G."/>
            <person name="Zifcakova L."/>
            <person name="Stursova M."/>
            <person name="Spatafora J.W."/>
            <person name="Tedersoo L."/>
            <person name="Vaario L.-M."/>
            <person name="Yamada A."/>
            <person name="Yan M."/>
            <person name="Wang P."/>
            <person name="Xu J."/>
            <person name="Bruns T."/>
            <person name="Baldrian P."/>
            <person name="Vilgalys R."/>
            <person name="Henrissat B."/>
            <person name="Grigoriev I.V."/>
            <person name="Hibbett D."/>
            <person name="Nagy L.G."/>
            <person name="Martin F.M."/>
        </authorList>
    </citation>
    <scope>NUCLEOTIDE SEQUENCE</scope>
    <source>
        <strain evidence="1">P2</strain>
    </source>
</reference>
<gene>
    <name evidence="1" type="ORF">BDM02DRAFT_3096198</name>
</gene>
<evidence type="ECO:0000313" key="2">
    <source>
        <dbReference type="Proteomes" id="UP000886501"/>
    </source>
</evidence>